<sequence length="125" mass="14565">MSTKEFIKEQVEKFSSSFTPGQFTELSRTENSLIILEVPLKDYTLTEIARIVESNNAHITALSVMPISGGEFLLISLKLDIDDVTVLLRSFERFNYNVVYYFMKEGEVTDKQKERLDELMYYLEM</sequence>
<dbReference type="AlphaFoldDB" id="A0A1R3SXG6"/>
<name>A0A1R3SXG6_9BACT</name>
<proteinExistence type="predicted"/>
<keyword evidence="2" id="KW-1185">Reference proteome</keyword>
<dbReference type="STRING" id="1642647.PSM36_2148"/>
<evidence type="ECO:0008006" key="3">
    <source>
        <dbReference type="Google" id="ProtNLM"/>
    </source>
</evidence>
<evidence type="ECO:0000313" key="1">
    <source>
        <dbReference type="EMBL" id="SCD20953.1"/>
    </source>
</evidence>
<gene>
    <name evidence="1" type="ORF">PSM36_2148</name>
</gene>
<reference evidence="1 2" key="1">
    <citation type="submission" date="2016-08" db="EMBL/GenBank/DDBJ databases">
        <authorList>
            <person name="Seilhamer J.J."/>
        </authorList>
    </citation>
    <scope>NUCLEOTIDE SEQUENCE [LARGE SCALE GENOMIC DNA]</scope>
    <source>
        <strain evidence="1">M3/6</strain>
    </source>
</reference>
<accession>A0A1R3SXG6</accession>
<protein>
    <recommendedName>
        <fullName evidence="3">ACT domain-containing protein</fullName>
    </recommendedName>
</protein>
<dbReference type="EMBL" id="LT605205">
    <property type="protein sequence ID" value="SCD20953.1"/>
    <property type="molecule type" value="Genomic_DNA"/>
</dbReference>
<dbReference type="Proteomes" id="UP000187464">
    <property type="component" value="Chromosome I"/>
</dbReference>
<evidence type="ECO:0000313" key="2">
    <source>
        <dbReference type="Proteomes" id="UP000187464"/>
    </source>
</evidence>
<dbReference type="RefSeq" id="WP_076930865.1">
    <property type="nucleotide sequence ID" value="NZ_LT605205.1"/>
</dbReference>
<dbReference type="KEGG" id="psac:PSM36_2148"/>
<organism evidence="1 2">
    <name type="scientific">Proteiniphilum saccharofermentans</name>
    <dbReference type="NCBI Taxonomy" id="1642647"/>
    <lineage>
        <taxon>Bacteria</taxon>
        <taxon>Pseudomonadati</taxon>
        <taxon>Bacteroidota</taxon>
        <taxon>Bacteroidia</taxon>
        <taxon>Bacteroidales</taxon>
        <taxon>Dysgonomonadaceae</taxon>
        <taxon>Proteiniphilum</taxon>
    </lineage>
</organism>